<dbReference type="GO" id="GO:0005634">
    <property type="term" value="C:nucleus"/>
    <property type="evidence" value="ECO:0007669"/>
    <property type="project" value="UniProtKB-SubCell"/>
</dbReference>
<comment type="similarity">
    <text evidence="3">Belongs to the MCRIP family.</text>
</comment>
<dbReference type="GeneID" id="119737799"/>
<sequence>MYKVHQGPSKFNVHNRRVLTQQLDQDTSRDGRPESAGGVNGMSLHTSPKPVFHSASPSGKWQGNNSRFHNEIEVPADQFPPEHLEKVRMLSEAWNRTKAEIQEGKQQRRVDAMSPITVEYLDKREHPLFQNFEPMDLEKEQLDYMMSNKDTT</sequence>
<evidence type="ECO:0000256" key="2">
    <source>
        <dbReference type="ARBA" id="ARBA00004210"/>
    </source>
</evidence>
<dbReference type="EnsemblMetazoa" id="XM_038212413.1">
    <property type="protein sequence ID" value="XP_038068341.1"/>
    <property type="gene ID" value="LOC119737799"/>
</dbReference>
<dbReference type="OrthoDB" id="9983138at2759"/>
<keyword evidence="5" id="KW-0539">Nucleus</keyword>
<dbReference type="OMA" id="NVHNRRV"/>
<evidence type="ECO:0000256" key="4">
    <source>
        <dbReference type="ARBA" id="ARBA00022490"/>
    </source>
</evidence>
<keyword evidence="8" id="KW-1185">Reference proteome</keyword>
<feature type="region of interest" description="Disordered" evidence="6">
    <location>
        <begin position="21"/>
        <end position="66"/>
    </location>
</feature>
<feature type="compositionally biased region" description="Polar residues" evidence="6">
    <location>
        <begin position="55"/>
        <end position="66"/>
    </location>
</feature>
<accession>A0A914AYL1</accession>
<evidence type="ECO:0000256" key="5">
    <source>
        <dbReference type="ARBA" id="ARBA00023242"/>
    </source>
</evidence>
<dbReference type="Pfam" id="PF14799">
    <property type="entry name" value="FAM195"/>
    <property type="match status" value="1"/>
</dbReference>
<dbReference type="GO" id="GO:0010494">
    <property type="term" value="C:cytoplasmic stress granule"/>
    <property type="evidence" value="ECO:0007669"/>
    <property type="project" value="UniProtKB-SubCell"/>
</dbReference>
<dbReference type="AlphaFoldDB" id="A0A914AYL1"/>
<name>A0A914AYL1_PATMI</name>
<evidence type="ECO:0000313" key="8">
    <source>
        <dbReference type="Proteomes" id="UP000887568"/>
    </source>
</evidence>
<reference evidence="7" key="1">
    <citation type="submission" date="2022-11" db="UniProtKB">
        <authorList>
            <consortium name="EnsemblMetazoa"/>
        </authorList>
    </citation>
    <scope>IDENTIFICATION</scope>
</reference>
<evidence type="ECO:0000256" key="1">
    <source>
        <dbReference type="ARBA" id="ARBA00004123"/>
    </source>
</evidence>
<evidence type="ECO:0000256" key="6">
    <source>
        <dbReference type="SAM" id="MobiDB-lite"/>
    </source>
</evidence>
<organism evidence="7 8">
    <name type="scientific">Patiria miniata</name>
    <name type="common">Bat star</name>
    <name type="synonym">Asterina miniata</name>
    <dbReference type="NCBI Taxonomy" id="46514"/>
    <lineage>
        <taxon>Eukaryota</taxon>
        <taxon>Metazoa</taxon>
        <taxon>Echinodermata</taxon>
        <taxon>Eleutherozoa</taxon>
        <taxon>Asterozoa</taxon>
        <taxon>Asteroidea</taxon>
        <taxon>Valvatacea</taxon>
        <taxon>Valvatida</taxon>
        <taxon>Asterinidae</taxon>
        <taxon>Patiria</taxon>
    </lineage>
</organism>
<evidence type="ECO:0000313" key="7">
    <source>
        <dbReference type="EnsemblMetazoa" id="XP_038068341.1"/>
    </source>
</evidence>
<dbReference type="InterPro" id="IPR029428">
    <property type="entry name" value="MCRIP"/>
</dbReference>
<proteinExistence type="inferred from homology"/>
<evidence type="ECO:0000256" key="3">
    <source>
        <dbReference type="ARBA" id="ARBA00010821"/>
    </source>
</evidence>
<dbReference type="RefSeq" id="XP_038068341.1">
    <property type="nucleotide sequence ID" value="XM_038212413.1"/>
</dbReference>
<keyword evidence="4" id="KW-0963">Cytoplasm</keyword>
<protein>
    <submittedName>
        <fullName evidence="7">Uncharacterized protein</fullName>
    </submittedName>
</protein>
<dbReference type="Proteomes" id="UP000887568">
    <property type="component" value="Unplaced"/>
</dbReference>
<comment type="subcellular location">
    <subcellularLocation>
        <location evidence="2">Cytoplasm</location>
        <location evidence="2">Stress granule</location>
    </subcellularLocation>
    <subcellularLocation>
        <location evidence="1">Nucleus</location>
    </subcellularLocation>
</comment>